<keyword evidence="16" id="KW-1185">Reference proteome</keyword>
<keyword evidence="6" id="KW-0507">mRNA processing</keyword>
<accession>A0ABR0RGJ0</accession>
<gene>
    <name evidence="15" type="primary">DBR1</name>
    <name evidence="15" type="ORF">PMZ80_008669</name>
</gene>
<evidence type="ECO:0000256" key="2">
    <source>
        <dbReference type="ARBA" id="ARBA00001947"/>
    </source>
</evidence>
<dbReference type="RefSeq" id="XP_064727455.1">
    <property type="nucleotide sequence ID" value="XM_064877068.1"/>
</dbReference>
<dbReference type="InterPro" id="IPR029052">
    <property type="entry name" value="Metallo-depent_PP-like"/>
</dbReference>
<dbReference type="Proteomes" id="UP001334248">
    <property type="component" value="Unassembled WGS sequence"/>
</dbReference>
<feature type="compositionally biased region" description="Basic and acidic residues" evidence="13">
    <location>
        <begin position="482"/>
        <end position="491"/>
    </location>
</feature>
<feature type="compositionally biased region" description="Polar residues" evidence="13">
    <location>
        <begin position="362"/>
        <end position="375"/>
    </location>
</feature>
<keyword evidence="8" id="KW-0378">Hydrolase</keyword>
<keyword evidence="9" id="KW-0862">Zinc</keyword>
<feature type="region of interest" description="Disordered" evidence="13">
    <location>
        <begin position="786"/>
        <end position="808"/>
    </location>
</feature>
<dbReference type="PANTHER" id="PTHR12849">
    <property type="entry name" value="RNA LARIAT DEBRANCHING ENZYME"/>
    <property type="match status" value="1"/>
</dbReference>
<comment type="caution">
    <text evidence="15">The sequence shown here is derived from an EMBL/GenBank/DDBJ whole genome shotgun (WGS) entry which is preliminary data.</text>
</comment>
<evidence type="ECO:0000256" key="1">
    <source>
        <dbReference type="ARBA" id="ARBA00001936"/>
    </source>
</evidence>
<evidence type="ECO:0000259" key="14">
    <source>
        <dbReference type="SMART" id="SM01124"/>
    </source>
</evidence>
<feature type="compositionally biased region" description="Gly residues" evidence="13">
    <location>
        <begin position="855"/>
        <end position="866"/>
    </location>
</feature>
<evidence type="ECO:0000313" key="15">
    <source>
        <dbReference type="EMBL" id="KAK5939365.1"/>
    </source>
</evidence>
<evidence type="ECO:0000256" key="3">
    <source>
        <dbReference type="ARBA" id="ARBA00001954"/>
    </source>
</evidence>
<organism evidence="15 16">
    <name type="scientific">Knufia obscura</name>
    <dbReference type="NCBI Taxonomy" id="1635080"/>
    <lineage>
        <taxon>Eukaryota</taxon>
        <taxon>Fungi</taxon>
        <taxon>Dikarya</taxon>
        <taxon>Ascomycota</taxon>
        <taxon>Pezizomycotina</taxon>
        <taxon>Eurotiomycetes</taxon>
        <taxon>Chaetothyriomycetidae</taxon>
        <taxon>Chaetothyriales</taxon>
        <taxon>Trichomeriaceae</taxon>
        <taxon>Knufia</taxon>
    </lineage>
</organism>
<dbReference type="CDD" id="cd00844">
    <property type="entry name" value="MPP_Dbr1_N"/>
    <property type="match status" value="1"/>
</dbReference>
<evidence type="ECO:0000256" key="11">
    <source>
        <dbReference type="ARBA" id="ARBA00023211"/>
    </source>
</evidence>
<dbReference type="Pfam" id="PF05011">
    <property type="entry name" value="DBR1"/>
    <property type="match status" value="1"/>
</dbReference>
<dbReference type="Pfam" id="PF00149">
    <property type="entry name" value="Metallophos"/>
    <property type="match status" value="1"/>
</dbReference>
<keyword evidence="10" id="KW-0408">Iron</keyword>
<comment type="similarity">
    <text evidence="5">Belongs to the lariat debranching enzyme family.</text>
</comment>
<feature type="domain" description="Lariat debranching enzyme C-terminal" evidence="14">
    <location>
        <begin position="669"/>
        <end position="824"/>
    </location>
</feature>
<feature type="compositionally biased region" description="Basic residues" evidence="13">
    <location>
        <begin position="867"/>
        <end position="884"/>
    </location>
</feature>
<dbReference type="EMBL" id="JAVHJV010000011">
    <property type="protein sequence ID" value="KAK5939365.1"/>
    <property type="molecule type" value="Genomic_DNA"/>
</dbReference>
<evidence type="ECO:0000256" key="13">
    <source>
        <dbReference type="SAM" id="MobiDB-lite"/>
    </source>
</evidence>
<proteinExistence type="inferred from homology"/>
<feature type="compositionally biased region" description="Polar residues" evidence="13">
    <location>
        <begin position="578"/>
        <end position="594"/>
    </location>
</feature>
<feature type="compositionally biased region" description="Polar residues" evidence="13">
    <location>
        <begin position="395"/>
        <end position="421"/>
    </location>
</feature>
<evidence type="ECO:0000256" key="7">
    <source>
        <dbReference type="ARBA" id="ARBA00022723"/>
    </source>
</evidence>
<feature type="region of interest" description="Disordered" evidence="13">
    <location>
        <begin position="362"/>
        <end position="522"/>
    </location>
</feature>
<comment type="cofactor">
    <cofactor evidence="1">
        <name>Mn(2+)</name>
        <dbReference type="ChEBI" id="CHEBI:29035"/>
    </cofactor>
</comment>
<feature type="compositionally biased region" description="Acidic residues" evidence="13">
    <location>
        <begin position="458"/>
        <end position="468"/>
    </location>
</feature>
<reference evidence="15 16" key="1">
    <citation type="journal article" date="2023" name="Res Sq">
        <title>Genomic and morphological characterization of Knufia obscura isolated from the Mars 2020 spacecraft assembly facility.</title>
        <authorList>
            <person name="Chander A.M."/>
            <person name="Teixeira M.M."/>
            <person name="Singh N.K."/>
            <person name="Williams M.P."/>
            <person name="Parker C.W."/>
            <person name="Leo P."/>
            <person name="Stajich J.E."/>
            <person name="Torok T."/>
            <person name="Tighe S."/>
            <person name="Mason C.E."/>
            <person name="Venkateswaran K."/>
        </authorList>
    </citation>
    <scope>NUCLEOTIDE SEQUENCE [LARGE SCALE GENOMIC DNA]</scope>
    <source>
        <strain evidence="15 16">CCFEE 5817</strain>
    </source>
</reference>
<dbReference type="GeneID" id="90002118"/>
<evidence type="ECO:0000256" key="6">
    <source>
        <dbReference type="ARBA" id="ARBA00022664"/>
    </source>
</evidence>
<evidence type="ECO:0000256" key="9">
    <source>
        <dbReference type="ARBA" id="ARBA00022833"/>
    </source>
</evidence>
<evidence type="ECO:0000256" key="4">
    <source>
        <dbReference type="ARBA" id="ARBA00004123"/>
    </source>
</evidence>
<dbReference type="SMART" id="SM01124">
    <property type="entry name" value="DBR1"/>
    <property type="match status" value="1"/>
</dbReference>
<feature type="compositionally biased region" description="Acidic residues" evidence="13">
    <location>
        <begin position="425"/>
        <end position="435"/>
    </location>
</feature>
<feature type="region of interest" description="Disordered" evidence="13">
    <location>
        <begin position="257"/>
        <end position="295"/>
    </location>
</feature>
<protein>
    <submittedName>
        <fullName evidence="15">Lariat debranching enzyme</fullName>
    </submittedName>
</protein>
<dbReference type="SUPFAM" id="SSF56300">
    <property type="entry name" value="Metallo-dependent phosphatases"/>
    <property type="match status" value="1"/>
</dbReference>
<evidence type="ECO:0000313" key="16">
    <source>
        <dbReference type="Proteomes" id="UP001334248"/>
    </source>
</evidence>
<dbReference type="InterPro" id="IPR041816">
    <property type="entry name" value="Dbr1_N"/>
</dbReference>
<comment type="cofactor">
    <cofactor evidence="3">
        <name>Fe(2+)</name>
        <dbReference type="ChEBI" id="CHEBI:29033"/>
    </cofactor>
</comment>
<evidence type="ECO:0000256" key="12">
    <source>
        <dbReference type="ARBA" id="ARBA00023242"/>
    </source>
</evidence>
<feature type="region of interest" description="Disordered" evidence="13">
    <location>
        <begin position="834"/>
        <end position="884"/>
    </location>
</feature>
<keyword evidence="7" id="KW-0479">Metal-binding</keyword>
<dbReference type="PANTHER" id="PTHR12849:SF0">
    <property type="entry name" value="LARIAT DEBRANCHING ENZYME"/>
    <property type="match status" value="1"/>
</dbReference>
<evidence type="ECO:0000256" key="10">
    <source>
        <dbReference type="ARBA" id="ARBA00023004"/>
    </source>
</evidence>
<comment type="cofactor">
    <cofactor evidence="2">
        <name>Zn(2+)</name>
        <dbReference type="ChEBI" id="CHEBI:29105"/>
    </cofactor>
</comment>
<feature type="compositionally biased region" description="Basic and acidic residues" evidence="13">
    <location>
        <begin position="609"/>
        <end position="641"/>
    </location>
</feature>
<dbReference type="InterPro" id="IPR004843">
    <property type="entry name" value="Calcineurin-like_PHP"/>
</dbReference>
<name>A0ABR0RGJ0_9EURO</name>
<comment type="subcellular location">
    <subcellularLocation>
        <location evidence="4">Nucleus</location>
    </subcellularLocation>
</comment>
<feature type="compositionally biased region" description="Basic and acidic residues" evidence="13">
    <location>
        <begin position="270"/>
        <end position="283"/>
    </location>
</feature>
<keyword evidence="11" id="KW-0464">Manganese</keyword>
<keyword evidence="12" id="KW-0539">Nucleus</keyword>
<evidence type="ECO:0000256" key="5">
    <source>
        <dbReference type="ARBA" id="ARBA00006045"/>
    </source>
</evidence>
<evidence type="ECO:0000256" key="8">
    <source>
        <dbReference type="ARBA" id="ARBA00022801"/>
    </source>
</evidence>
<dbReference type="InterPro" id="IPR007708">
    <property type="entry name" value="DBR1_C"/>
</dbReference>
<feature type="region of interest" description="Disordered" evidence="13">
    <location>
        <begin position="562"/>
        <end position="641"/>
    </location>
</feature>
<sequence length="884" mass="98610">MSSQGLRIAVEGCGHGTLDAIYASVQKSCEIKGWDGVDLLIICGDFQAVRNQKDLNVTAMPAKYRKMGDFHQYYYGTKTAPYLTVFIGGNHEASNHLFELYYGGWAAPNIYYLGAANVVKLGPLKIAAMSGIYKEHDYRKPHFERLPYSEGNMRSIYHQREIDVRKLLAYRSQVDIGLSHDWPHQIEWLGDHKFLFWKKNYFLEDALKGELGSKAAASVMDRLRPSHWFSGHMHFKYAAVKNHEKFDQSWIQQAQEQYRQPPRKQVQILKRSEEARQQDRARANSESSSIEPANPAVAAAVSGWTSFGDTVEGQDAEAFEREMQAQKQHEEQFGKRTVANYNFEETFKEVNVAQDGNAQNRQALTSEQKPVQQIPQLDGACSSSQKRRRKSSPSDNTQATSMSRNMDQTDGVAQQTSNVTNPDAIDIDMSDSEDDGSTKAILPKAAQQSRNITNPDAIDVDMSDSEEDSGTKMRLSPTKGTSDSKTHEYRHPTGRKLYHPYQEFPSPARSSPKLASIREMRSKESVQPSLAAAGTVGFNPQGATTIITNSITLLPQYADSSSFQGGAATHNDPEQVHDTSTPAQLQSPRASTDSFVIVEPSDTSSVKRAPSEKAQREIEVPEARPEESQSVEKAKGEDEVPEDVRAQLAAMSATFAREEKVDRTPDLPFPSETIPNKMTRFLALSKVEKGKDFEFLQLLEIDSMTTNATTEELARPLKLEYDPEWLAILRVFAPELVVGGASNQKISPHRGDTYYRDRILEEEEWVQKNIVDKNLLVVPENFEVTTTIDQQDDGQPQSDSDMPREQTNPQTAQFCELIGIENKFDFSEKDRDARMTAGTHGGGGDSYRGGHQNFSGGGRGRGGRGGGRGRGRGRGRGGRGRGQW</sequence>